<dbReference type="InterPro" id="IPR036663">
    <property type="entry name" value="Fumarylacetoacetase_C_sf"/>
</dbReference>
<feature type="domain" description="Fumarylacetoacetase-like C-terminal" evidence="3">
    <location>
        <begin position="66"/>
        <end position="258"/>
    </location>
</feature>
<dbReference type="Proteomes" id="UP000240739">
    <property type="component" value="Unassembled WGS sequence"/>
</dbReference>
<dbReference type="GO" id="GO:0019752">
    <property type="term" value="P:carboxylic acid metabolic process"/>
    <property type="evidence" value="ECO:0007669"/>
    <property type="project" value="UniProtKB-ARBA"/>
</dbReference>
<dbReference type="GO" id="GO:0016787">
    <property type="term" value="F:hydrolase activity"/>
    <property type="evidence" value="ECO:0007669"/>
    <property type="project" value="UniProtKB-KW"/>
</dbReference>
<dbReference type="FunFam" id="3.90.850.10:FF:000002">
    <property type="entry name" value="2-hydroxyhepta-2,4-diene-1,7-dioate isomerase"/>
    <property type="match status" value="1"/>
</dbReference>
<evidence type="ECO:0000313" key="5">
    <source>
        <dbReference type="Proteomes" id="UP000240739"/>
    </source>
</evidence>
<accession>A0A2T4ULM2</accession>
<name>A0A2T4ULM2_9ACTN</name>
<dbReference type="AlphaFoldDB" id="A0A2T4ULM2"/>
<sequence length="262" mass="27728">MKLATFVPPGGDPLAGEVRGEEVIAFDDGTTVLDRLASGDRTPAAGAAFPLAQVTLLAPHRPRILFGIGLNYRAHAEEQGLQTPEFPIVFTMSPSSAANPSDTVVCPSVVRRLDYEGELAIVMGADGVVAGYAVADDVSARDLQRREPQWTRAKGFDGACPFGPWVTTADEIPDPGALRLRTWVNGDLRQDTSTDDLVFDVPTLVAFLQETNTLEPGDLILTGTPSGVGSAMDPRVFLADGDVVRIEIEGLGAIEHPVAVPG</sequence>
<dbReference type="RefSeq" id="WP_107568776.1">
    <property type="nucleotide sequence ID" value="NZ_PYYB01000001.1"/>
</dbReference>
<dbReference type="OrthoDB" id="9805307at2"/>
<keyword evidence="5" id="KW-1185">Reference proteome</keyword>
<dbReference type="Pfam" id="PF01557">
    <property type="entry name" value="FAA_hydrolase"/>
    <property type="match status" value="1"/>
</dbReference>
<organism evidence="4 5">
    <name type="scientific">Paraconexibacter algicola</name>
    <dbReference type="NCBI Taxonomy" id="2133960"/>
    <lineage>
        <taxon>Bacteria</taxon>
        <taxon>Bacillati</taxon>
        <taxon>Actinomycetota</taxon>
        <taxon>Thermoleophilia</taxon>
        <taxon>Solirubrobacterales</taxon>
        <taxon>Paraconexibacteraceae</taxon>
        <taxon>Paraconexibacter</taxon>
    </lineage>
</organism>
<dbReference type="GO" id="GO:0016853">
    <property type="term" value="F:isomerase activity"/>
    <property type="evidence" value="ECO:0007669"/>
    <property type="project" value="UniProtKB-ARBA"/>
</dbReference>
<evidence type="ECO:0000256" key="2">
    <source>
        <dbReference type="ARBA" id="ARBA00022723"/>
    </source>
</evidence>
<protein>
    <submittedName>
        <fullName evidence="4">FAA hydrolase family protein</fullName>
    </submittedName>
</protein>
<gene>
    <name evidence="4" type="ORF">C7Y72_10980</name>
</gene>
<dbReference type="InterPro" id="IPR011234">
    <property type="entry name" value="Fumarylacetoacetase-like_C"/>
</dbReference>
<keyword evidence="2" id="KW-0479">Metal-binding</keyword>
<dbReference type="SUPFAM" id="SSF56529">
    <property type="entry name" value="FAH"/>
    <property type="match status" value="1"/>
</dbReference>
<comment type="caution">
    <text evidence="4">The sequence shown here is derived from an EMBL/GenBank/DDBJ whole genome shotgun (WGS) entry which is preliminary data.</text>
</comment>
<evidence type="ECO:0000256" key="1">
    <source>
        <dbReference type="ARBA" id="ARBA00010211"/>
    </source>
</evidence>
<dbReference type="PANTHER" id="PTHR42796:SF4">
    <property type="entry name" value="FUMARYLACETOACETATE HYDROLASE DOMAIN-CONTAINING PROTEIN 2A"/>
    <property type="match status" value="1"/>
</dbReference>
<dbReference type="InterPro" id="IPR051121">
    <property type="entry name" value="FAH"/>
</dbReference>
<dbReference type="PANTHER" id="PTHR42796">
    <property type="entry name" value="FUMARYLACETOACETATE HYDROLASE DOMAIN-CONTAINING PROTEIN 2A-RELATED"/>
    <property type="match status" value="1"/>
</dbReference>
<dbReference type="EMBL" id="PYYB01000001">
    <property type="protein sequence ID" value="PTL60131.1"/>
    <property type="molecule type" value="Genomic_DNA"/>
</dbReference>
<evidence type="ECO:0000259" key="3">
    <source>
        <dbReference type="Pfam" id="PF01557"/>
    </source>
</evidence>
<dbReference type="GO" id="GO:0046872">
    <property type="term" value="F:metal ion binding"/>
    <property type="evidence" value="ECO:0007669"/>
    <property type="project" value="UniProtKB-KW"/>
</dbReference>
<reference evidence="4 5" key="1">
    <citation type="submission" date="2018-03" db="EMBL/GenBank/DDBJ databases">
        <title>Aquarubrobacter algicola gen. nov., sp. nov., a novel actinobacterium isolated from shallow eutrophic lake during the end of cyanobacterial harmful algal blooms.</title>
        <authorList>
            <person name="Chun S.J."/>
        </authorList>
    </citation>
    <scope>NUCLEOTIDE SEQUENCE [LARGE SCALE GENOMIC DNA]</scope>
    <source>
        <strain evidence="4 5">Seoho-28</strain>
    </source>
</reference>
<dbReference type="Gene3D" id="3.90.850.10">
    <property type="entry name" value="Fumarylacetoacetase-like, C-terminal domain"/>
    <property type="match status" value="1"/>
</dbReference>
<proteinExistence type="inferred from homology"/>
<evidence type="ECO:0000313" key="4">
    <source>
        <dbReference type="EMBL" id="PTL60131.1"/>
    </source>
</evidence>
<comment type="similarity">
    <text evidence="1">Belongs to the FAH family.</text>
</comment>
<keyword evidence="4" id="KW-0378">Hydrolase</keyword>